<dbReference type="EMBL" id="UYSL01026734">
    <property type="protein sequence ID" value="VDL85924.1"/>
    <property type="molecule type" value="Genomic_DNA"/>
</dbReference>
<reference evidence="3" key="1">
    <citation type="submission" date="2017-02" db="UniProtKB">
        <authorList>
            <consortium name="WormBaseParasite"/>
        </authorList>
    </citation>
    <scope>IDENTIFICATION</scope>
</reference>
<accession>A0A0N4YWT4</accession>
<dbReference type="Gene3D" id="3.30.160.20">
    <property type="match status" value="1"/>
</dbReference>
<evidence type="ECO:0000313" key="2">
    <source>
        <dbReference type="Proteomes" id="UP000271162"/>
    </source>
</evidence>
<evidence type="ECO:0000313" key="1">
    <source>
        <dbReference type="EMBL" id="VDL85924.1"/>
    </source>
</evidence>
<gene>
    <name evidence="1" type="ORF">NBR_LOCUS21707</name>
</gene>
<evidence type="ECO:0000313" key="3">
    <source>
        <dbReference type="WBParaSite" id="NBR_0002170601-mRNA-1"/>
    </source>
</evidence>
<dbReference type="STRING" id="27835.A0A0N4YWT4"/>
<keyword evidence="2" id="KW-1185">Reference proteome</keyword>
<organism evidence="3">
    <name type="scientific">Nippostrongylus brasiliensis</name>
    <name type="common">Rat hookworm</name>
    <dbReference type="NCBI Taxonomy" id="27835"/>
    <lineage>
        <taxon>Eukaryota</taxon>
        <taxon>Metazoa</taxon>
        <taxon>Ecdysozoa</taxon>
        <taxon>Nematoda</taxon>
        <taxon>Chromadorea</taxon>
        <taxon>Rhabditida</taxon>
        <taxon>Rhabditina</taxon>
        <taxon>Rhabditomorpha</taxon>
        <taxon>Strongyloidea</taxon>
        <taxon>Heligmosomidae</taxon>
        <taxon>Nippostrongylus</taxon>
    </lineage>
</organism>
<sequence length="89" mass="10095">MMTMVVWSRHQQLHQARTHAKVENTTALEGIYLNYLPNKEYEIIDTFCSKLIDEALKITPVQKKSPLVTALDSRRSSLSETTAVTSVSE</sequence>
<dbReference type="AlphaFoldDB" id="A0A0N4YWT4"/>
<name>A0A0N4YWT4_NIPBR</name>
<proteinExistence type="predicted"/>
<dbReference type="Proteomes" id="UP000271162">
    <property type="component" value="Unassembled WGS sequence"/>
</dbReference>
<dbReference type="WBParaSite" id="NBR_0002170601-mRNA-1">
    <property type="protein sequence ID" value="NBR_0002170601-mRNA-1"/>
    <property type="gene ID" value="NBR_0002170601"/>
</dbReference>
<reference evidence="1 2" key="2">
    <citation type="submission" date="2018-11" db="EMBL/GenBank/DDBJ databases">
        <authorList>
            <consortium name="Pathogen Informatics"/>
        </authorList>
    </citation>
    <scope>NUCLEOTIDE SEQUENCE [LARGE SCALE GENOMIC DNA]</scope>
</reference>
<protein>
    <submittedName>
        <fullName evidence="1 3">Uncharacterized protein</fullName>
    </submittedName>
</protein>